<reference evidence="1" key="1">
    <citation type="submission" date="2020-09" db="EMBL/GenBank/DDBJ databases">
        <title>Streptomyces canutascabiei sp. nov., which causes potato common scab and is distributed across the world.</title>
        <authorList>
            <person name="Nguyen H.P."/>
            <person name="Weisberg A.J."/>
            <person name="Chang J.H."/>
            <person name="Clarke C.R."/>
        </authorList>
    </citation>
    <scope>NUCLEOTIDE SEQUENCE</scope>
    <source>
        <strain evidence="1">ID-01-6.2a</strain>
    </source>
</reference>
<proteinExistence type="predicted"/>
<comment type="caution">
    <text evidence="1">The sequence shown here is derived from an EMBL/GenBank/DDBJ whole genome shotgun (WGS) entry which is preliminary data.</text>
</comment>
<evidence type="ECO:0000313" key="2">
    <source>
        <dbReference type="Proteomes" id="UP000661025"/>
    </source>
</evidence>
<gene>
    <name evidence="1" type="ORF">IHE70_15025</name>
</gene>
<dbReference type="Proteomes" id="UP000661025">
    <property type="component" value="Unassembled WGS sequence"/>
</dbReference>
<dbReference type="GeneID" id="79932138"/>
<dbReference type="EMBL" id="JACYXT010000005">
    <property type="protein sequence ID" value="MBD9724503.1"/>
    <property type="molecule type" value="Genomic_DNA"/>
</dbReference>
<dbReference type="RefSeq" id="WP_086804809.1">
    <property type="nucleotide sequence ID" value="NZ_CP119182.1"/>
</dbReference>
<sequence>MNPESTSPARSLRTGVAVAALAALLLTVFSAQEPQRSHGIALEGGIQERGIVGSENAKVGETWWFALPVPTNASAEPIEITGVSLVQVPKGIKVLRYGAYSLEDTEGLALLAKEGDDWTPRFAALRDHSGKPLKVAPHASSDIYFLARLKITSLPSRSARYCEFAYRQGGRAYTQTLDCEVELTGKARPDDLIR</sequence>
<organism evidence="1 2">
    <name type="scientific">Streptomyces caniscabiei</name>
    <dbReference type="NCBI Taxonomy" id="2746961"/>
    <lineage>
        <taxon>Bacteria</taxon>
        <taxon>Bacillati</taxon>
        <taxon>Actinomycetota</taxon>
        <taxon>Actinomycetes</taxon>
        <taxon>Kitasatosporales</taxon>
        <taxon>Streptomycetaceae</taxon>
        <taxon>Streptomyces</taxon>
    </lineage>
</organism>
<protein>
    <submittedName>
        <fullName evidence="1">Uncharacterized protein</fullName>
    </submittedName>
</protein>
<name>A0A927L3T2_9ACTN</name>
<dbReference type="AlphaFoldDB" id="A0A927L3T2"/>
<evidence type="ECO:0000313" key="1">
    <source>
        <dbReference type="EMBL" id="MBD9724503.1"/>
    </source>
</evidence>
<accession>A0A927L3T2</accession>